<evidence type="ECO:0008006" key="3">
    <source>
        <dbReference type="Google" id="ProtNLM"/>
    </source>
</evidence>
<proteinExistence type="predicted"/>
<keyword evidence="2" id="KW-1185">Reference proteome</keyword>
<evidence type="ECO:0000313" key="1">
    <source>
        <dbReference type="EMBL" id="OQR88720.1"/>
    </source>
</evidence>
<name>A0A1V9YSY9_ACHHY</name>
<accession>A0A1V9YSY9</accession>
<dbReference type="PANTHER" id="PTHR37474">
    <property type="entry name" value="RNA LIGASE/CYCLIC NUCLEOTIDE PHOSPHODIESTERASE"/>
    <property type="match status" value="1"/>
</dbReference>
<dbReference type="OrthoDB" id="10263155at2759"/>
<protein>
    <recommendedName>
        <fullName evidence="3">2'-5' RNA ligase</fullName>
    </recommendedName>
</protein>
<organism evidence="1 2">
    <name type="scientific">Achlya hypogyna</name>
    <name type="common">Oomycete</name>
    <name type="synonym">Protoachlya hypogyna</name>
    <dbReference type="NCBI Taxonomy" id="1202772"/>
    <lineage>
        <taxon>Eukaryota</taxon>
        <taxon>Sar</taxon>
        <taxon>Stramenopiles</taxon>
        <taxon>Oomycota</taxon>
        <taxon>Saprolegniomycetes</taxon>
        <taxon>Saprolegniales</taxon>
        <taxon>Achlyaceae</taxon>
        <taxon>Achlya</taxon>
    </lineage>
</organism>
<gene>
    <name evidence="1" type="ORF">ACHHYP_06672</name>
</gene>
<comment type="caution">
    <text evidence="1">The sequence shown here is derived from an EMBL/GenBank/DDBJ whole genome shotgun (WGS) entry which is preliminary data.</text>
</comment>
<dbReference type="Gene3D" id="3.90.1140.10">
    <property type="entry name" value="Cyclic phosphodiesterase"/>
    <property type="match status" value="1"/>
</dbReference>
<dbReference type="PANTHER" id="PTHR37474:SF1">
    <property type="entry name" value="2'-5' RNA LIGASE FAMILY PROTEIN"/>
    <property type="match status" value="1"/>
</dbReference>
<dbReference type="Proteomes" id="UP000243579">
    <property type="component" value="Unassembled WGS sequence"/>
</dbReference>
<dbReference type="AlphaFoldDB" id="A0A1V9YSY9"/>
<reference evidence="1 2" key="1">
    <citation type="journal article" date="2014" name="Genome Biol. Evol.">
        <title>The secreted proteins of Achlya hypogyna and Thraustotheca clavata identify the ancestral oomycete secretome and reveal gene acquisitions by horizontal gene transfer.</title>
        <authorList>
            <person name="Misner I."/>
            <person name="Blouin N."/>
            <person name="Leonard G."/>
            <person name="Richards T.A."/>
            <person name="Lane C.E."/>
        </authorList>
    </citation>
    <scope>NUCLEOTIDE SEQUENCE [LARGE SCALE GENOMIC DNA]</scope>
    <source>
        <strain evidence="1 2">ATCC 48635</strain>
    </source>
</reference>
<sequence length="190" mass="20588">MAHPPSHLSHKSTLAIMLRESALHGAVQTARQAHDRSFERWPPHINLLYPFLAAPSTQLETIVPRLAAAVARSPVIRGQFSNLGHFQHSPKRATVFLAPDPSTRTEIQALQACLQAAFPEVNHDTRPFEPHLTLGQAGGGAAGTATLRRKLETAVLPAAAEGWTIASVVVLERNGQDDPFRVVHECALAD</sequence>
<dbReference type="EMBL" id="JNBR01001119">
    <property type="protein sequence ID" value="OQR88720.1"/>
    <property type="molecule type" value="Genomic_DNA"/>
</dbReference>
<evidence type="ECO:0000313" key="2">
    <source>
        <dbReference type="Proteomes" id="UP000243579"/>
    </source>
</evidence>
<dbReference type="Pfam" id="PF13563">
    <property type="entry name" value="2_5_RNA_ligase2"/>
    <property type="match status" value="1"/>
</dbReference>
<dbReference type="SUPFAM" id="SSF55144">
    <property type="entry name" value="LigT-like"/>
    <property type="match status" value="1"/>
</dbReference>
<dbReference type="InterPro" id="IPR009097">
    <property type="entry name" value="Cyclic_Pdiesterase"/>
</dbReference>